<dbReference type="Proteomes" id="UP001159364">
    <property type="component" value="Unassembled WGS sequence"/>
</dbReference>
<name>A0AAV8S5E5_9ROSI</name>
<accession>A0AAV8S5E5</accession>
<dbReference type="AlphaFoldDB" id="A0AAV8S5E5"/>
<comment type="caution">
    <text evidence="2">The sequence shown here is derived from an EMBL/GenBank/DDBJ whole genome shotgun (WGS) entry which is preliminary data.</text>
</comment>
<gene>
    <name evidence="2" type="ORF">K2173_021733</name>
</gene>
<protein>
    <submittedName>
        <fullName evidence="2">Uncharacterized protein</fullName>
    </submittedName>
</protein>
<feature type="region of interest" description="Disordered" evidence="1">
    <location>
        <begin position="140"/>
        <end position="161"/>
    </location>
</feature>
<reference evidence="2 3" key="1">
    <citation type="submission" date="2021-09" db="EMBL/GenBank/DDBJ databases">
        <title>Genomic insights and catalytic innovation underlie evolution of tropane alkaloids biosynthesis.</title>
        <authorList>
            <person name="Wang Y.-J."/>
            <person name="Tian T."/>
            <person name="Huang J.-P."/>
            <person name="Huang S.-X."/>
        </authorList>
    </citation>
    <scope>NUCLEOTIDE SEQUENCE [LARGE SCALE GENOMIC DNA]</scope>
    <source>
        <strain evidence="2">KIB-2018</strain>
        <tissue evidence="2">Leaf</tissue>
    </source>
</reference>
<feature type="compositionally biased region" description="Polar residues" evidence="1">
    <location>
        <begin position="141"/>
        <end position="161"/>
    </location>
</feature>
<organism evidence="2 3">
    <name type="scientific">Erythroxylum novogranatense</name>
    <dbReference type="NCBI Taxonomy" id="1862640"/>
    <lineage>
        <taxon>Eukaryota</taxon>
        <taxon>Viridiplantae</taxon>
        <taxon>Streptophyta</taxon>
        <taxon>Embryophyta</taxon>
        <taxon>Tracheophyta</taxon>
        <taxon>Spermatophyta</taxon>
        <taxon>Magnoliopsida</taxon>
        <taxon>eudicotyledons</taxon>
        <taxon>Gunneridae</taxon>
        <taxon>Pentapetalae</taxon>
        <taxon>rosids</taxon>
        <taxon>fabids</taxon>
        <taxon>Malpighiales</taxon>
        <taxon>Erythroxylaceae</taxon>
        <taxon>Erythroxylum</taxon>
    </lineage>
</organism>
<proteinExistence type="predicted"/>
<evidence type="ECO:0000313" key="3">
    <source>
        <dbReference type="Proteomes" id="UP001159364"/>
    </source>
</evidence>
<evidence type="ECO:0000256" key="1">
    <source>
        <dbReference type="SAM" id="MobiDB-lite"/>
    </source>
</evidence>
<keyword evidence="3" id="KW-1185">Reference proteome</keyword>
<sequence length="216" mass="23590">MWKQSASTESKPDRSDSWFLYSRNGRYSFLEPIQEDAPFVVQPDSSSFGSPVMEIPQRTLSTVEHLETGNDDQALEEWLNNTNPDTTGIASITSSDTLVANPATNAPLDMGTPSVGAPSVTEATQPYVRAVHLEPVVFPGTESQQSHRSISGQEPALTTNGGNIEQTMSTFAIPLLSPTHSYPQTSHPAMSNFASYRRRPWRPTFQLPTAASDFSA</sequence>
<evidence type="ECO:0000313" key="2">
    <source>
        <dbReference type="EMBL" id="KAJ8747399.1"/>
    </source>
</evidence>
<dbReference type="EMBL" id="JAIWQS010000173">
    <property type="protein sequence ID" value="KAJ8747399.1"/>
    <property type="molecule type" value="Genomic_DNA"/>
</dbReference>